<dbReference type="InterPro" id="IPR000772">
    <property type="entry name" value="Ricin_B_lectin"/>
</dbReference>
<keyword evidence="9 11" id="KW-0472">Membrane</keyword>
<evidence type="ECO:0000256" key="2">
    <source>
        <dbReference type="ARBA" id="ARBA00005680"/>
    </source>
</evidence>
<dbReference type="PANTHER" id="PTHR11675">
    <property type="entry name" value="N-ACETYLGALACTOSAMINYLTRANSFERASE"/>
    <property type="match status" value="1"/>
</dbReference>
<dbReference type="Pfam" id="PF00535">
    <property type="entry name" value="Glycos_transf_2"/>
    <property type="match status" value="1"/>
</dbReference>
<sequence>MLRKKHRVLFLIGSIWICGIIYFIAKDGSEKEDEEEIRYHRLVMPAEIEDDEIIPPKKEIATPTMKHPPNDVNLHIEPIDPNRKLPELNKEFGKGNHGVNMDIKKPEPKKPEGEKGNPAWLYDDPDDIPWQEFEESVYISKNPLQPGEDNYSRNKFNQEASDRTKANRDVPDTRNGLCKRQGYSGDLPTTSVIITFHNEARSALLRTVVSVFRKSPSHLITEIILVDDFSSDPSDGVDLARMKKVKLIRNHQREGLMRSRVKGADAAQAPDKRRVVSPIIDVINMDTFEYIGASADLKGGFDWNLVFKWDYMTAEERNKRINNPIEPIRTPMIAGGLFAIEKSWFDELGKYDMAMDVWGGENLEISFRVWQCHGTLEIIPCSRVGHVFRKQHPYSFPGGSGNVFAKNTRRAAEVWMDDYKEFYYAAVPSAKVVNFGDITERLALKKRLQCKPFSWYLQNVYPELKQTLDQLGGEVNDNDIEIRQTRVPKKDDQAFGSILQGVMCIDTMGNFADGILGLFQCHNSGGNQEFTMTSNGNIRHLDLCLTLSNEDPGAVIKLYQCTPDNALQLWDRVEDSSMLRSKYYSVCIDSGDVQRKGLVANSCDHLSPSQKWRFSYFQLFGDFHFYDFFLLQDTLENILNYSQLPTPLRSLVLTCSELTFHIFCFIYSYRLFLVIEMDLVSTDCFASVFENTFNEIAECFKYFKIVILFILESVNINTERKVLCKSCRLVHILMCSTALM</sequence>
<dbReference type="PROSITE" id="PS50231">
    <property type="entry name" value="RICIN_B_LECTIN"/>
    <property type="match status" value="1"/>
</dbReference>
<evidence type="ECO:0000256" key="6">
    <source>
        <dbReference type="ARBA" id="ARBA00022968"/>
    </source>
</evidence>
<name>A0ABY7F9Z9_MYAAR</name>
<protein>
    <recommendedName>
        <fullName evidence="11">Polypeptide N-acetylgalactosaminyltransferase</fullName>
        <ecNumber evidence="11">2.4.1.-</ecNumber>
    </recommendedName>
    <alternativeName>
        <fullName evidence="11">Protein-UDP acetylgalactosaminyltransferase</fullName>
    </alternativeName>
</protein>
<keyword evidence="11" id="KW-0464">Manganese</keyword>
<evidence type="ECO:0000256" key="5">
    <source>
        <dbReference type="ARBA" id="ARBA00022734"/>
    </source>
</evidence>
<dbReference type="SMART" id="SM00458">
    <property type="entry name" value="RICIN"/>
    <property type="match status" value="1"/>
</dbReference>
<dbReference type="Proteomes" id="UP001164746">
    <property type="component" value="Chromosome 11"/>
</dbReference>
<comment type="pathway">
    <text evidence="11">Protein modification; protein glycosylation.</text>
</comment>
<feature type="compositionally biased region" description="Basic and acidic residues" evidence="12">
    <location>
        <begin position="102"/>
        <end position="115"/>
    </location>
</feature>
<dbReference type="InterPro" id="IPR001173">
    <property type="entry name" value="Glyco_trans_2-like"/>
</dbReference>
<keyword evidence="4 11" id="KW-0812">Transmembrane</keyword>
<evidence type="ECO:0000256" key="3">
    <source>
        <dbReference type="ARBA" id="ARBA00022679"/>
    </source>
</evidence>
<dbReference type="CDD" id="cd23434">
    <property type="entry name" value="beta-trefoil_Ricin_GALNT2"/>
    <property type="match status" value="1"/>
</dbReference>
<evidence type="ECO:0000313" key="15">
    <source>
        <dbReference type="Proteomes" id="UP001164746"/>
    </source>
</evidence>
<dbReference type="CDD" id="cd02510">
    <property type="entry name" value="pp-GalNAc-T"/>
    <property type="match status" value="1"/>
</dbReference>
<comment type="similarity">
    <text evidence="2 11">Belongs to the glycosyltransferase 2 family. GalNAc-T subfamily.</text>
</comment>
<dbReference type="Gene3D" id="3.90.550.10">
    <property type="entry name" value="Spore Coat Polysaccharide Biosynthesis Protein SpsA, Chain A"/>
    <property type="match status" value="2"/>
</dbReference>
<evidence type="ECO:0000256" key="10">
    <source>
        <dbReference type="ARBA" id="ARBA00023157"/>
    </source>
</evidence>
<feature type="transmembrane region" description="Helical" evidence="11">
    <location>
        <begin position="7"/>
        <end position="25"/>
    </location>
</feature>
<dbReference type="Pfam" id="PF02709">
    <property type="entry name" value="Glyco_transf_7C"/>
    <property type="match status" value="1"/>
</dbReference>
<dbReference type="Gene3D" id="2.80.10.50">
    <property type="match status" value="1"/>
</dbReference>
<dbReference type="PANTHER" id="PTHR11675:SF119">
    <property type="entry name" value="POLYPEPTIDE N-ACETYLGALACTOSAMINYLTRANSFERASE 2"/>
    <property type="match status" value="1"/>
</dbReference>
<organism evidence="14 15">
    <name type="scientific">Mya arenaria</name>
    <name type="common">Soft-shell clam</name>
    <dbReference type="NCBI Taxonomy" id="6604"/>
    <lineage>
        <taxon>Eukaryota</taxon>
        <taxon>Metazoa</taxon>
        <taxon>Spiralia</taxon>
        <taxon>Lophotrochozoa</taxon>
        <taxon>Mollusca</taxon>
        <taxon>Bivalvia</taxon>
        <taxon>Autobranchia</taxon>
        <taxon>Heteroconchia</taxon>
        <taxon>Euheterodonta</taxon>
        <taxon>Imparidentia</taxon>
        <taxon>Neoheterodontei</taxon>
        <taxon>Myida</taxon>
        <taxon>Myoidea</taxon>
        <taxon>Myidae</taxon>
        <taxon>Mya</taxon>
    </lineage>
</organism>
<feature type="region of interest" description="Disordered" evidence="12">
    <location>
        <begin position="92"/>
        <end position="120"/>
    </location>
</feature>
<reference evidence="14" key="1">
    <citation type="submission" date="2022-11" db="EMBL/GenBank/DDBJ databases">
        <title>Centuries of genome instability and evolution in soft-shell clam transmissible cancer (bioRxiv).</title>
        <authorList>
            <person name="Hart S.F.M."/>
            <person name="Yonemitsu M.A."/>
            <person name="Giersch R.M."/>
            <person name="Beal B.F."/>
            <person name="Arriagada G."/>
            <person name="Davis B.W."/>
            <person name="Ostrander E.A."/>
            <person name="Goff S.P."/>
            <person name="Metzger M.J."/>
        </authorList>
    </citation>
    <scope>NUCLEOTIDE SEQUENCE</scope>
    <source>
        <strain evidence="14">MELC-2E11</strain>
        <tissue evidence="14">Siphon/mantle</tissue>
    </source>
</reference>
<comment type="subcellular location">
    <subcellularLocation>
        <location evidence="1 11">Golgi apparatus membrane</location>
        <topology evidence="1 11">Single-pass type II membrane protein</topology>
    </subcellularLocation>
</comment>
<keyword evidence="10 11" id="KW-1015">Disulfide bond</keyword>
<dbReference type="InterPro" id="IPR035992">
    <property type="entry name" value="Ricin_B-like_lectins"/>
</dbReference>
<evidence type="ECO:0000259" key="13">
    <source>
        <dbReference type="SMART" id="SM00458"/>
    </source>
</evidence>
<dbReference type="SUPFAM" id="SSF53448">
    <property type="entry name" value="Nucleotide-diphospho-sugar transferases"/>
    <property type="match status" value="1"/>
</dbReference>
<evidence type="ECO:0000256" key="11">
    <source>
        <dbReference type="RuleBase" id="RU361242"/>
    </source>
</evidence>
<keyword evidence="7 11" id="KW-1133">Transmembrane helix</keyword>
<gene>
    <name evidence="14" type="ORF">MAR_000831</name>
</gene>
<proteinExistence type="inferred from homology"/>
<keyword evidence="3 11" id="KW-0808">Transferase</keyword>
<dbReference type="InterPro" id="IPR027791">
    <property type="entry name" value="Galactosyl_T_C"/>
</dbReference>
<keyword evidence="15" id="KW-1185">Reference proteome</keyword>
<dbReference type="EMBL" id="CP111022">
    <property type="protein sequence ID" value="WAR18993.1"/>
    <property type="molecule type" value="Genomic_DNA"/>
</dbReference>
<keyword evidence="11" id="KW-0328">Glycosyltransferase</keyword>
<dbReference type="Pfam" id="PF00652">
    <property type="entry name" value="Ricin_B_lectin"/>
    <property type="match status" value="1"/>
</dbReference>
<evidence type="ECO:0000256" key="8">
    <source>
        <dbReference type="ARBA" id="ARBA00023034"/>
    </source>
</evidence>
<evidence type="ECO:0000256" key="9">
    <source>
        <dbReference type="ARBA" id="ARBA00023136"/>
    </source>
</evidence>
<feature type="domain" description="Ricin B lectin" evidence="13">
    <location>
        <begin position="492"/>
        <end position="615"/>
    </location>
</feature>
<feature type="compositionally biased region" description="Basic and acidic residues" evidence="12">
    <location>
        <begin position="160"/>
        <end position="172"/>
    </location>
</feature>
<keyword evidence="5 11" id="KW-0430">Lectin</keyword>
<feature type="region of interest" description="Disordered" evidence="12">
    <location>
        <begin position="157"/>
        <end position="182"/>
    </location>
</feature>
<evidence type="ECO:0000256" key="7">
    <source>
        <dbReference type="ARBA" id="ARBA00022989"/>
    </source>
</evidence>
<keyword evidence="8 11" id="KW-0333">Golgi apparatus</keyword>
<evidence type="ECO:0000256" key="12">
    <source>
        <dbReference type="SAM" id="MobiDB-lite"/>
    </source>
</evidence>
<evidence type="ECO:0000256" key="1">
    <source>
        <dbReference type="ARBA" id="ARBA00004323"/>
    </source>
</evidence>
<evidence type="ECO:0000313" key="14">
    <source>
        <dbReference type="EMBL" id="WAR18993.1"/>
    </source>
</evidence>
<evidence type="ECO:0000256" key="4">
    <source>
        <dbReference type="ARBA" id="ARBA00022692"/>
    </source>
</evidence>
<accession>A0ABY7F9Z9</accession>
<dbReference type="InterPro" id="IPR029044">
    <property type="entry name" value="Nucleotide-diphossugar_trans"/>
</dbReference>
<dbReference type="InterPro" id="IPR045885">
    <property type="entry name" value="GalNAc-T"/>
</dbReference>
<comment type="cofactor">
    <cofactor evidence="11">
        <name>Mn(2+)</name>
        <dbReference type="ChEBI" id="CHEBI:29035"/>
    </cofactor>
</comment>
<keyword evidence="6" id="KW-0735">Signal-anchor</keyword>
<dbReference type="EC" id="2.4.1.-" evidence="11"/>
<dbReference type="SUPFAM" id="SSF50370">
    <property type="entry name" value="Ricin B-like lectins"/>
    <property type="match status" value="1"/>
</dbReference>